<dbReference type="AlphaFoldDB" id="A0A381QFA2"/>
<protein>
    <recommendedName>
        <fullName evidence="2">AMP-dependent synthetase/ligase domain-containing protein</fullName>
    </recommendedName>
</protein>
<evidence type="ECO:0000313" key="1">
    <source>
        <dbReference type="EMBL" id="SUZ77069.1"/>
    </source>
</evidence>
<dbReference type="Gene3D" id="3.40.50.12780">
    <property type="entry name" value="N-terminal domain of ligase-like"/>
    <property type="match status" value="1"/>
</dbReference>
<reference evidence="1" key="1">
    <citation type="submission" date="2018-05" db="EMBL/GenBank/DDBJ databases">
        <authorList>
            <person name="Lanie J.A."/>
            <person name="Ng W.-L."/>
            <person name="Kazmierczak K.M."/>
            <person name="Andrzejewski T.M."/>
            <person name="Davidsen T.M."/>
            <person name="Wayne K.J."/>
            <person name="Tettelin H."/>
            <person name="Glass J.I."/>
            <person name="Rusch D."/>
            <person name="Podicherti R."/>
            <person name="Tsui H.-C.T."/>
            <person name="Winkler M.E."/>
        </authorList>
    </citation>
    <scope>NUCLEOTIDE SEQUENCE</scope>
</reference>
<sequence length="320" mass="36450">MLRQAHNGRIQMTTDLQKRIYQAQCIGNVEPIEYMIPYPNTHALIEGQNIKFAEQVIYEQGDITNRILYELIQQTAHWLDSINIKPRERVIIHDLGFPQTEILLFGIWHLGASAVILESLDIDNAKQSCSTEHLIEPDTDLLKAIEPFPTDFDPKYKALLGDEALVSCSRERGIRLSHYNLLANTNSVQKAIDIKSRTRIFCDLQPDSTSWVVLKAILPIYCGCIFTDKKADITISDKDQNSTFYMRKDLKNLAQFKDNHLAICPENTAVLSRGTSPIHLTDLTLEENTLAIRGHSVMMGYLNDSKNESSFRNKTLYIPI</sequence>
<organism evidence="1">
    <name type="scientific">marine metagenome</name>
    <dbReference type="NCBI Taxonomy" id="408172"/>
    <lineage>
        <taxon>unclassified sequences</taxon>
        <taxon>metagenomes</taxon>
        <taxon>ecological metagenomes</taxon>
    </lineage>
</organism>
<proteinExistence type="predicted"/>
<gene>
    <name evidence="1" type="ORF">METZ01_LOCUS29923</name>
</gene>
<accession>A0A381QFA2</accession>
<name>A0A381QFA2_9ZZZZ</name>
<evidence type="ECO:0008006" key="2">
    <source>
        <dbReference type="Google" id="ProtNLM"/>
    </source>
</evidence>
<dbReference type="SUPFAM" id="SSF56801">
    <property type="entry name" value="Acetyl-CoA synthetase-like"/>
    <property type="match status" value="1"/>
</dbReference>
<dbReference type="InterPro" id="IPR042099">
    <property type="entry name" value="ANL_N_sf"/>
</dbReference>
<dbReference type="EMBL" id="UINC01001302">
    <property type="protein sequence ID" value="SUZ77069.1"/>
    <property type="molecule type" value="Genomic_DNA"/>
</dbReference>